<keyword evidence="2" id="KW-1133">Transmembrane helix</keyword>
<dbReference type="RefSeq" id="WP_394304143.1">
    <property type="nucleotide sequence ID" value="NZ_JBHMQT010000067.1"/>
</dbReference>
<keyword evidence="2" id="KW-0472">Membrane</keyword>
<keyword evidence="4" id="KW-1185">Reference proteome</keyword>
<reference evidence="3 4" key="1">
    <citation type="submission" date="2024-09" db="EMBL/GenBank/DDBJ databases">
        <authorList>
            <person name="Sun Q."/>
            <person name="Mori K."/>
        </authorList>
    </citation>
    <scope>NUCLEOTIDE SEQUENCE [LARGE SCALE GENOMIC DNA]</scope>
    <source>
        <strain evidence="3 4">TBRC 1851</strain>
    </source>
</reference>
<evidence type="ECO:0000256" key="1">
    <source>
        <dbReference type="SAM" id="MobiDB-lite"/>
    </source>
</evidence>
<dbReference type="InterPro" id="IPR036259">
    <property type="entry name" value="MFS_trans_sf"/>
</dbReference>
<comment type="caution">
    <text evidence="3">The sequence shown here is derived from an EMBL/GenBank/DDBJ whole genome shotgun (WGS) entry which is preliminary data.</text>
</comment>
<feature type="transmembrane region" description="Helical" evidence="2">
    <location>
        <begin position="58"/>
        <end position="76"/>
    </location>
</feature>
<name>A0ABV6UD75_9ACTN</name>
<feature type="compositionally biased region" description="Basic and acidic residues" evidence="1">
    <location>
        <begin position="81"/>
        <end position="92"/>
    </location>
</feature>
<gene>
    <name evidence="3" type="ORF">ACFHYQ_27985</name>
</gene>
<sequence>MNVTLAPSALLRARFAVYGLFLMSGAAMGAVASLGYAGFLIGPVLIGALAELVGLPRALFAPAVLALFVAFAATSLRPPAPHRDHPETDHTGADQARVTSTPPNIP</sequence>
<evidence type="ECO:0000313" key="3">
    <source>
        <dbReference type="EMBL" id="MFC0866145.1"/>
    </source>
</evidence>
<protein>
    <recommendedName>
        <fullName evidence="5">MFS transporter</fullName>
    </recommendedName>
</protein>
<feature type="compositionally biased region" description="Polar residues" evidence="1">
    <location>
        <begin position="97"/>
        <end position="106"/>
    </location>
</feature>
<dbReference type="Gene3D" id="1.20.1250.20">
    <property type="entry name" value="MFS general substrate transporter like domains"/>
    <property type="match status" value="1"/>
</dbReference>
<dbReference type="Proteomes" id="UP001589870">
    <property type="component" value="Unassembled WGS sequence"/>
</dbReference>
<dbReference type="EMBL" id="JBHMQT010000067">
    <property type="protein sequence ID" value="MFC0866145.1"/>
    <property type="molecule type" value="Genomic_DNA"/>
</dbReference>
<evidence type="ECO:0000256" key="2">
    <source>
        <dbReference type="SAM" id="Phobius"/>
    </source>
</evidence>
<evidence type="ECO:0000313" key="4">
    <source>
        <dbReference type="Proteomes" id="UP001589870"/>
    </source>
</evidence>
<proteinExistence type="predicted"/>
<organism evidence="3 4">
    <name type="scientific">Sphaerimonospora cavernae</name>
    <dbReference type="NCBI Taxonomy" id="1740611"/>
    <lineage>
        <taxon>Bacteria</taxon>
        <taxon>Bacillati</taxon>
        <taxon>Actinomycetota</taxon>
        <taxon>Actinomycetes</taxon>
        <taxon>Streptosporangiales</taxon>
        <taxon>Streptosporangiaceae</taxon>
        <taxon>Sphaerimonospora</taxon>
    </lineage>
</organism>
<feature type="region of interest" description="Disordered" evidence="1">
    <location>
        <begin position="79"/>
        <end position="106"/>
    </location>
</feature>
<dbReference type="SUPFAM" id="SSF103473">
    <property type="entry name" value="MFS general substrate transporter"/>
    <property type="match status" value="1"/>
</dbReference>
<feature type="transmembrane region" description="Helical" evidence="2">
    <location>
        <begin position="20"/>
        <end position="46"/>
    </location>
</feature>
<keyword evidence="2" id="KW-0812">Transmembrane</keyword>
<accession>A0ABV6UD75</accession>
<evidence type="ECO:0008006" key="5">
    <source>
        <dbReference type="Google" id="ProtNLM"/>
    </source>
</evidence>